<comment type="caution">
    <text evidence="1">The sequence shown here is derived from an EMBL/GenBank/DDBJ whole genome shotgun (WGS) entry which is preliminary data.</text>
</comment>
<reference evidence="1" key="1">
    <citation type="submission" date="2021-03" db="EMBL/GenBank/DDBJ databases">
        <title>Evolutionary priming and transition to the ectomycorrhizal habit in an iconic lineage of mushroom-forming fungi: is preadaptation a requirement?</title>
        <authorList>
            <consortium name="DOE Joint Genome Institute"/>
            <person name="Looney B.P."/>
            <person name="Miyauchi S."/>
            <person name="Morin E."/>
            <person name="Drula E."/>
            <person name="Courty P.E."/>
            <person name="Chicoki N."/>
            <person name="Fauchery L."/>
            <person name="Kohler A."/>
            <person name="Kuo A."/>
            <person name="LaButti K."/>
            <person name="Pangilinan J."/>
            <person name="Lipzen A."/>
            <person name="Riley R."/>
            <person name="Andreopoulos W."/>
            <person name="He G."/>
            <person name="Johnson J."/>
            <person name="Barry K.W."/>
            <person name="Grigoriev I.V."/>
            <person name="Nagy L."/>
            <person name="Hibbett D."/>
            <person name="Henrissat B."/>
            <person name="Matheny P.B."/>
            <person name="Labbe J."/>
            <person name="Martin A.F."/>
        </authorList>
    </citation>
    <scope>NUCLEOTIDE SEQUENCE</scope>
    <source>
        <strain evidence="1">BPL698</strain>
    </source>
</reference>
<organism evidence="1 2">
    <name type="scientific">Russula earlei</name>
    <dbReference type="NCBI Taxonomy" id="71964"/>
    <lineage>
        <taxon>Eukaryota</taxon>
        <taxon>Fungi</taxon>
        <taxon>Dikarya</taxon>
        <taxon>Basidiomycota</taxon>
        <taxon>Agaricomycotina</taxon>
        <taxon>Agaricomycetes</taxon>
        <taxon>Russulales</taxon>
        <taxon>Russulaceae</taxon>
        <taxon>Russula</taxon>
    </lineage>
</organism>
<protein>
    <submittedName>
        <fullName evidence="1">Uncharacterized protein</fullName>
    </submittedName>
</protein>
<proteinExistence type="predicted"/>
<gene>
    <name evidence="1" type="ORF">F5148DRAFT_817004</name>
</gene>
<name>A0ACC0UCJ7_9AGAM</name>
<dbReference type="Proteomes" id="UP001207468">
    <property type="component" value="Unassembled WGS sequence"/>
</dbReference>
<accession>A0ACC0UCJ7</accession>
<sequence length="359" mass="37466">MSQSLRAIKRFRLRELLAAPAAASGIRISPPATTAHPTDQSQRPRLAAAPSPSSSSPDGWPVSVSDGHRSGGAGAGAATTTTTTGGLAPPVLALALDNPFVPRKNPKTGRWAPPKYSLRRQAELVEHARVSGTLSLLPPGPKGKSKSKSKSATSSSSDLLLSSSSLATSAKATGKETAATTADPEGAAATAAAAAAAAGPSGAERRAREVGVVAAAVATKSGLVASLRSEGELALAEQERVEGPSATATGEGQGQGQDTTAVGSDAESAWTRPVEWIGTVRSRTVAGADVGNRLYAGKRRMFKGHKWERERERRVARTKMLLRDMDKRVERFRGYRAKGKPLPLAMRTNVLKKTQKLPF</sequence>
<dbReference type="EMBL" id="JAGFNK010000073">
    <property type="protein sequence ID" value="KAI9509055.1"/>
    <property type="molecule type" value="Genomic_DNA"/>
</dbReference>
<keyword evidence="2" id="KW-1185">Reference proteome</keyword>
<evidence type="ECO:0000313" key="1">
    <source>
        <dbReference type="EMBL" id="KAI9509055.1"/>
    </source>
</evidence>
<evidence type="ECO:0000313" key="2">
    <source>
        <dbReference type="Proteomes" id="UP001207468"/>
    </source>
</evidence>